<dbReference type="EMBL" id="CP000251">
    <property type="protein sequence ID" value="ABC82919.1"/>
    <property type="molecule type" value="Genomic_DNA"/>
</dbReference>
<evidence type="ECO:0000256" key="2">
    <source>
        <dbReference type="SAM" id="Phobius"/>
    </source>
</evidence>
<feature type="chain" id="PRO_5004210052" description="Cytochrome b561 domain-containing protein" evidence="3">
    <location>
        <begin position="27"/>
        <end position="220"/>
    </location>
</feature>
<evidence type="ECO:0000256" key="3">
    <source>
        <dbReference type="SAM" id="SignalP"/>
    </source>
</evidence>
<reference evidence="4" key="1">
    <citation type="submission" date="2006-01" db="EMBL/GenBank/DDBJ databases">
        <title>Complete sequence of Anaeromyxobacter dehalogenans 2CP-C.</title>
        <authorList>
            <consortium name="US DOE Joint Genome Institute"/>
            <person name="Copeland A."/>
            <person name="Lucas S."/>
            <person name="Lapidus A."/>
            <person name="Barry K."/>
            <person name="Detter J.C."/>
            <person name="Glavina T."/>
            <person name="Hammon N."/>
            <person name="Israni S."/>
            <person name="Pitluck S."/>
            <person name="Brettin T."/>
            <person name="Bruce D."/>
            <person name="Han C."/>
            <person name="Tapia R."/>
            <person name="Gilna P."/>
            <person name="Kiss H."/>
            <person name="Schmutz J."/>
            <person name="Larimer F."/>
            <person name="Land M."/>
            <person name="Kyrpides N."/>
            <person name="Anderson I."/>
            <person name="Sanford R.A."/>
            <person name="Ritalahti K.M."/>
            <person name="Thomas H.S."/>
            <person name="Kirby J.R."/>
            <person name="Zhulin I.B."/>
            <person name="Loeffler F.E."/>
            <person name="Richardson P."/>
        </authorList>
    </citation>
    <scope>NUCLEOTIDE SEQUENCE</scope>
    <source>
        <strain evidence="4">2CP-C</strain>
    </source>
</reference>
<feature type="transmembrane region" description="Helical" evidence="2">
    <location>
        <begin position="128"/>
        <end position="148"/>
    </location>
</feature>
<accession>Q2IEB3</accession>
<feature type="transmembrane region" description="Helical" evidence="2">
    <location>
        <begin position="86"/>
        <end position="107"/>
    </location>
</feature>
<evidence type="ECO:0008006" key="6">
    <source>
        <dbReference type="Google" id="ProtNLM"/>
    </source>
</evidence>
<dbReference type="Proteomes" id="UP000001935">
    <property type="component" value="Chromosome"/>
</dbReference>
<evidence type="ECO:0000313" key="4">
    <source>
        <dbReference type="EMBL" id="ABC82919.1"/>
    </source>
</evidence>
<keyword evidence="3" id="KW-0732">Signal</keyword>
<dbReference type="AlphaFoldDB" id="Q2IEB3"/>
<keyword evidence="2" id="KW-0812">Transmembrane</keyword>
<feature type="compositionally biased region" description="Basic and acidic residues" evidence="1">
    <location>
        <begin position="28"/>
        <end position="39"/>
    </location>
</feature>
<sequence>MTANALRGAAGVALALALAAAGPARAGETAKETGDEAPRHAPAGPRPNLEPTQPPDLDFDLLGRPAKQADPRIQRQLERRRRMLTLHPAIGLATWAALAATTVVGQLDFDDRFRGGGDTGRYHAWHRGLAYGTSALFLSTALLGVLAPKPLAEPVRLDTALLHKIAMGAATAGMVTQIVLGIVARRRAGSLSERDLAAVHQGVGYATLGAMTIGVTVLLF</sequence>
<dbReference type="KEGG" id="ade:Adeh_3150"/>
<feature type="transmembrane region" description="Helical" evidence="2">
    <location>
        <begin position="160"/>
        <end position="184"/>
    </location>
</feature>
<protein>
    <recommendedName>
        <fullName evidence="6">Cytochrome b561 domain-containing protein</fullName>
    </recommendedName>
</protein>
<name>Q2IEB3_ANADE</name>
<feature type="signal peptide" evidence="3">
    <location>
        <begin position="1"/>
        <end position="26"/>
    </location>
</feature>
<gene>
    <name evidence="4" type="ordered locus">Adeh_3150</name>
</gene>
<dbReference type="RefSeq" id="WP_011422201.1">
    <property type="nucleotide sequence ID" value="NC_007760.1"/>
</dbReference>
<keyword evidence="2" id="KW-0472">Membrane</keyword>
<dbReference type="HOGENOM" id="CLU_091996_1_0_7"/>
<feature type="region of interest" description="Disordered" evidence="1">
    <location>
        <begin position="23"/>
        <end position="69"/>
    </location>
</feature>
<keyword evidence="2" id="KW-1133">Transmembrane helix</keyword>
<organism evidence="4 5">
    <name type="scientific">Anaeromyxobacter dehalogenans (strain 2CP-C)</name>
    <dbReference type="NCBI Taxonomy" id="290397"/>
    <lineage>
        <taxon>Bacteria</taxon>
        <taxon>Pseudomonadati</taxon>
        <taxon>Myxococcota</taxon>
        <taxon>Myxococcia</taxon>
        <taxon>Myxococcales</taxon>
        <taxon>Cystobacterineae</taxon>
        <taxon>Anaeromyxobacteraceae</taxon>
        <taxon>Anaeromyxobacter</taxon>
    </lineage>
</organism>
<evidence type="ECO:0000313" key="5">
    <source>
        <dbReference type="Proteomes" id="UP000001935"/>
    </source>
</evidence>
<feature type="transmembrane region" description="Helical" evidence="2">
    <location>
        <begin position="196"/>
        <end position="219"/>
    </location>
</feature>
<evidence type="ECO:0000256" key="1">
    <source>
        <dbReference type="SAM" id="MobiDB-lite"/>
    </source>
</evidence>
<proteinExistence type="predicted"/>